<keyword evidence="2" id="KW-1133">Transmembrane helix</keyword>
<gene>
    <name evidence="3" type="ORF">IE331_03870</name>
</gene>
<dbReference type="Pfam" id="PF05552">
    <property type="entry name" value="MS_channel_1st_1"/>
    <property type="match status" value="2"/>
</dbReference>
<keyword evidence="2" id="KW-0472">Membrane</keyword>
<keyword evidence="2" id="KW-0812">Transmembrane</keyword>
<evidence type="ECO:0000313" key="4">
    <source>
        <dbReference type="Proteomes" id="UP000616839"/>
    </source>
</evidence>
<dbReference type="Proteomes" id="UP000616839">
    <property type="component" value="Unassembled WGS sequence"/>
</dbReference>
<proteinExistence type="predicted"/>
<feature type="region of interest" description="Disordered" evidence="1">
    <location>
        <begin position="224"/>
        <end position="259"/>
    </location>
</feature>
<name>A0A927Q0C6_9ACTN</name>
<protein>
    <recommendedName>
        <fullName evidence="5">Mechanosensitive ion channel</fullName>
    </recommendedName>
</protein>
<feature type="transmembrane region" description="Helical" evidence="2">
    <location>
        <begin position="85"/>
        <end position="103"/>
    </location>
</feature>
<evidence type="ECO:0008006" key="5">
    <source>
        <dbReference type="Google" id="ProtNLM"/>
    </source>
</evidence>
<dbReference type="Gene3D" id="1.10.287.1260">
    <property type="match status" value="1"/>
</dbReference>
<accession>A0A927Q0C6</accession>
<feature type="transmembrane region" description="Helical" evidence="2">
    <location>
        <begin position="28"/>
        <end position="53"/>
    </location>
</feature>
<feature type="transmembrane region" description="Helical" evidence="2">
    <location>
        <begin position="115"/>
        <end position="139"/>
    </location>
</feature>
<keyword evidence="4" id="KW-1185">Reference proteome</keyword>
<dbReference type="InterPro" id="IPR008910">
    <property type="entry name" value="MSC_TM_helix"/>
</dbReference>
<dbReference type="RefSeq" id="WP_192140645.1">
    <property type="nucleotide sequence ID" value="NZ_JACYXZ010000001.1"/>
</dbReference>
<feature type="transmembrane region" description="Helical" evidence="2">
    <location>
        <begin position="186"/>
        <end position="207"/>
    </location>
</feature>
<sequence length="259" mass="26575">MSRSTQAVDVETGLTDAWSSIASFVPKLLVFLLVLLVAWLIAKAVSKAVGLLLEKIGFMRLLDRAGVDDTLRNAQIQPVSLITKLVYYFILLIGLQLALTAFGPTNPVSAIINDIVAWLPKAFVAIVILIVAAAVAGAVKDIMGASLGGLSYGPLLTKIVGGFIIALGVIAALNQVGIGLSVTLPVLIAVLATIGGILVVGVGGGLIGPMRQRWEGWLGQLEQDTREHRASGGTSAGATSAGTGSAGTGSATTQMPPVN</sequence>
<dbReference type="EMBL" id="JACYXZ010000001">
    <property type="protein sequence ID" value="MBD8868757.1"/>
    <property type="molecule type" value="Genomic_DNA"/>
</dbReference>
<evidence type="ECO:0000256" key="1">
    <source>
        <dbReference type="SAM" id="MobiDB-lite"/>
    </source>
</evidence>
<evidence type="ECO:0000313" key="3">
    <source>
        <dbReference type="EMBL" id="MBD8868757.1"/>
    </source>
</evidence>
<comment type="caution">
    <text evidence="3">The sequence shown here is derived from an EMBL/GenBank/DDBJ whole genome shotgun (WGS) entry which is preliminary data.</text>
</comment>
<feature type="compositionally biased region" description="Low complexity" evidence="1">
    <location>
        <begin position="231"/>
        <end position="253"/>
    </location>
</feature>
<evidence type="ECO:0000256" key="2">
    <source>
        <dbReference type="SAM" id="Phobius"/>
    </source>
</evidence>
<dbReference type="AlphaFoldDB" id="A0A927Q0C6"/>
<feature type="transmembrane region" description="Helical" evidence="2">
    <location>
        <begin position="159"/>
        <end position="180"/>
    </location>
</feature>
<reference evidence="3" key="1">
    <citation type="submission" date="2020-09" db="EMBL/GenBank/DDBJ databases">
        <title>Nocardioides sp. strain MJB4 16S ribosomal RNA gene Genome sequencing and assembly.</title>
        <authorList>
            <person name="Kim I."/>
        </authorList>
    </citation>
    <scope>NUCLEOTIDE SEQUENCE</scope>
    <source>
        <strain evidence="3">MJB4</strain>
    </source>
</reference>
<organism evidence="3 4">
    <name type="scientific">Nocardioides donggukensis</name>
    <dbReference type="NCBI Taxonomy" id="2774019"/>
    <lineage>
        <taxon>Bacteria</taxon>
        <taxon>Bacillati</taxon>
        <taxon>Actinomycetota</taxon>
        <taxon>Actinomycetes</taxon>
        <taxon>Propionibacteriales</taxon>
        <taxon>Nocardioidaceae</taxon>
        <taxon>Nocardioides</taxon>
    </lineage>
</organism>